<keyword evidence="5 9" id="KW-0812">Transmembrane</keyword>
<dbReference type="PANTHER" id="PTHR35011">
    <property type="entry name" value="2,3-DIKETO-L-GULONATE TRAP TRANSPORTER SMALL PERMEASE PROTEIN YIAM"/>
    <property type="match status" value="1"/>
</dbReference>
<comment type="subcellular location">
    <subcellularLocation>
        <location evidence="1 9">Cell inner membrane</location>
        <topology evidence="1 9">Multi-pass membrane protein</topology>
    </subcellularLocation>
</comment>
<evidence type="ECO:0000256" key="4">
    <source>
        <dbReference type="ARBA" id="ARBA00022519"/>
    </source>
</evidence>
<evidence type="ECO:0000256" key="9">
    <source>
        <dbReference type="RuleBase" id="RU369079"/>
    </source>
</evidence>
<comment type="similarity">
    <text evidence="8 9">Belongs to the TRAP transporter small permease family.</text>
</comment>
<evidence type="ECO:0000313" key="11">
    <source>
        <dbReference type="EMBL" id="MDQ0517474.1"/>
    </source>
</evidence>
<feature type="transmembrane region" description="Helical" evidence="9">
    <location>
        <begin position="53"/>
        <end position="70"/>
    </location>
</feature>
<comment type="function">
    <text evidence="9">Part of the tripartite ATP-independent periplasmic (TRAP) transport system.</text>
</comment>
<gene>
    <name evidence="11" type="ORF">QO015_003087</name>
</gene>
<evidence type="ECO:0000256" key="7">
    <source>
        <dbReference type="ARBA" id="ARBA00023136"/>
    </source>
</evidence>
<dbReference type="Pfam" id="PF04290">
    <property type="entry name" value="DctQ"/>
    <property type="match status" value="1"/>
</dbReference>
<dbReference type="InterPro" id="IPR055348">
    <property type="entry name" value="DctQ"/>
</dbReference>
<feature type="domain" description="Tripartite ATP-independent periplasmic transporters DctQ component" evidence="10">
    <location>
        <begin position="31"/>
        <end position="161"/>
    </location>
</feature>
<dbReference type="RefSeq" id="WP_266283204.1">
    <property type="nucleotide sequence ID" value="NZ_JAPKNF010000002.1"/>
</dbReference>
<organism evidence="11 12">
    <name type="scientific">Kaistia geumhonensis</name>
    <dbReference type="NCBI Taxonomy" id="410839"/>
    <lineage>
        <taxon>Bacteria</taxon>
        <taxon>Pseudomonadati</taxon>
        <taxon>Pseudomonadota</taxon>
        <taxon>Alphaproteobacteria</taxon>
        <taxon>Hyphomicrobiales</taxon>
        <taxon>Kaistiaceae</taxon>
        <taxon>Kaistia</taxon>
    </lineage>
</organism>
<evidence type="ECO:0000259" key="10">
    <source>
        <dbReference type="Pfam" id="PF04290"/>
    </source>
</evidence>
<keyword evidence="2 9" id="KW-0813">Transport</keyword>
<sequence>MPFLLAMSRAIDALNTRIGAVCDYLVLLAVLISAGNAASRYAFSLSSNAFLEIQWQLFAAIVMLGASVTLKKNEHVRVDILYSWVSPATRLWIDLVGIILFMLPVLVLLFWLSVPFFADSFRLDEHSANPGGLPFWPVKFMLPLGFALLFLQALSELIKRIAAVRGVITLETTYEKPLQ</sequence>
<proteinExistence type="inferred from homology"/>
<keyword evidence="3" id="KW-1003">Cell membrane</keyword>
<dbReference type="EMBL" id="JAUSWJ010000001">
    <property type="protein sequence ID" value="MDQ0517474.1"/>
    <property type="molecule type" value="Genomic_DNA"/>
</dbReference>
<keyword evidence="4 9" id="KW-0997">Cell inner membrane</keyword>
<feature type="transmembrane region" description="Helical" evidence="9">
    <location>
        <begin position="91"/>
        <end position="113"/>
    </location>
</feature>
<accession>A0ABU0M932</accession>
<reference evidence="11 12" key="1">
    <citation type="submission" date="2023-07" db="EMBL/GenBank/DDBJ databases">
        <title>Genomic Encyclopedia of Type Strains, Phase IV (KMG-IV): sequencing the most valuable type-strain genomes for metagenomic binning, comparative biology and taxonomic classification.</title>
        <authorList>
            <person name="Goeker M."/>
        </authorList>
    </citation>
    <scope>NUCLEOTIDE SEQUENCE [LARGE SCALE GENOMIC DNA]</scope>
    <source>
        <strain evidence="11 12">B1-1</strain>
    </source>
</reference>
<feature type="transmembrane region" description="Helical" evidence="9">
    <location>
        <begin position="133"/>
        <end position="151"/>
    </location>
</feature>
<dbReference type="Proteomes" id="UP001223743">
    <property type="component" value="Unassembled WGS sequence"/>
</dbReference>
<feature type="transmembrane region" description="Helical" evidence="9">
    <location>
        <begin position="21"/>
        <end position="41"/>
    </location>
</feature>
<evidence type="ECO:0000256" key="5">
    <source>
        <dbReference type="ARBA" id="ARBA00022692"/>
    </source>
</evidence>
<evidence type="ECO:0000256" key="8">
    <source>
        <dbReference type="ARBA" id="ARBA00038436"/>
    </source>
</evidence>
<evidence type="ECO:0000256" key="3">
    <source>
        <dbReference type="ARBA" id="ARBA00022475"/>
    </source>
</evidence>
<evidence type="ECO:0000256" key="2">
    <source>
        <dbReference type="ARBA" id="ARBA00022448"/>
    </source>
</evidence>
<dbReference type="InterPro" id="IPR007387">
    <property type="entry name" value="TRAP_DctQ"/>
</dbReference>
<name>A0ABU0M932_9HYPH</name>
<evidence type="ECO:0000256" key="1">
    <source>
        <dbReference type="ARBA" id="ARBA00004429"/>
    </source>
</evidence>
<dbReference type="PANTHER" id="PTHR35011:SF4">
    <property type="entry name" value="SLL1102 PROTEIN"/>
    <property type="match status" value="1"/>
</dbReference>
<keyword evidence="6 9" id="KW-1133">Transmembrane helix</keyword>
<protein>
    <recommendedName>
        <fullName evidence="9">TRAP transporter small permease protein</fullName>
    </recommendedName>
</protein>
<evidence type="ECO:0000256" key="6">
    <source>
        <dbReference type="ARBA" id="ARBA00022989"/>
    </source>
</evidence>
<keyword evidence="12" id="KW-1185">Reference proteome</keyword>
<comment type="caution">
    <text evidence="11">The sequence shown here is derived from an EMBL/GenBank/DDBJ whole genome shotgun (WGS) entry which is preliminary data.</text>
</comment>
<comment type="subunit">
    <text evidence="9">The complex comprises the extracytoplasmic solute receptor protein and the two transmembrane proteins.</text>
</comment>
<keyword evidence="7 9" id="KW-0472">Membrane</keyword>
<evidence type="ECO:0000313" key="12">
    <source>
        <dbReference type="Proteomes" id="UP001223743"/>
    </source>
</evidence>